<feature type="compositionally biased region" description="Acidic residues" evidence="1">
    <location>
        <begin position="21"/>
        <end position="33"/>
    </location>
</feature>
<dbReference type="Proteomes" id="UP000549394">
    <property type="component" value="Unassembled WGS sequence"/>
</dbReference>
<evidence type="ECO:0000313" key="3">
    <source>
        <dbReference type="Proteomes" id="UP000549394"/>
    </source>
</evidence>
<comment type="caution">
    <text evidence="2">The sequence shown here is derived from an EMBL/GenBank/DDBJ whole genome shotgun (WGS) entry which is preliminary data.</text>
</comment>
<name>A0A7I8VY20_9ANNE</name>
<feature type="region of interest" description="Disordered" evidence="1">
    <location>
        <begin position="120"/>
        <end position="168"/>
    </location>
</feature>
<accession>A0A7I8VY20</accession>
<feature type="compositionally biased region" description="Basic residues" evidence="1">
    <location>
        <begin position="131"/>
        <end position="140"/>
    </location>
</feature>
<sequence length="168" mass="19225">MPPRRLSLQNEPKVTITTVDPDSDFHEDDDVEEEYSRKIQGQVQRNLLKVPALKTHSNRRHSIAAGAGAATNEANNQTKESPRRYSLDLAPSSVSSIMARTSDDFKKVLKDMNFKFVLEDIDDNDEEETKKKTRTKKVVRKSKEPNSSRKQVRWSSSTHKKTLIRSDI</sequence>
<gene>
    <name evidence="2" type="ORF">DGYR_LOCUS9128</name>
</gene>
<feature type="region of interest" description="Disordered" evidence="1">
    <location>
        <begin position="1"/>
        <end position="39"/>
    </location>
</feature>
<proteinExistence type="predicted"/>
<feature type="compositionally biased region" description="Polar residues" evidence="1">
    <location>
        <begin position="7"/>
        <end position="20"/>
    </location>
</feature>
<feature type="region of interest" description="Disordered" evidence="1">
    <location>
        <begin position="51"/>
        <end position="87"/>
    </location>
</feature>
<dbReference type="AlphaFoldDB" id="A0A7I8VY20"/>
<evidence type="ECO:0000256" key="1">
    <source>
        <dbReference type="SAM" id="MobiDB-lite"/>
    </source>
</evidence>
<feature type="compositionally biased region" description="Basic residues" evidence="1">
    <location>
        <begin position="158"/>
        <end position="168"/>
    </location>
</feature>
<evidence type="ECO:0000313" key="2">
    <source>
        <dbReference type="EMBL" id="CAD5121135.1"/>
    </source>
</evidence>
<dbReference type="EMBL" id="CAJFCJ010000014">
    <property type="protein sequence ID" value="CAD5121135.1"/>
    <property type="molecule type" value="Genomic_DNA"/>
</dbReference>
<protein>
    <submittedName>
        <fullName evidence="2">Uncharacterized protein</fullName>
    </submittedName>
</protein>
<reference evidence="2 3" key="1">
    <citation type="submission" date="2020-08" db="EMBL/GenBank/DDBJ databases">
        <authorList>
            <person name="Hejnol A."/>
        </authorList>
    </citation>
    <scope>NUCLEOTIDE SEQUENCE [LARGE SCALE GENOMIC DNA]</scope>
</reference>
<organism evidence="2 3">
    <name type="scientific">Dimorphilus gyrociliatus</name>
    <dbReference type="NCBI Taxonomy" id="2664684"/>
    <lineage>
        <taxon>Eukaryota</taxon>
        <taxon>Metazoa</taxon>
        <taxon>Spiralia</taxon>
        <taxon>Lophotrochozoa</taxon>
        <taxon>Annelida</taxon>
        <taxon>Polychaeta</taxon>
        <taxon>Polychaeta incertae sedis</taxon>
        <taxon>Dinophilidae</taxon>
        <taxon>Dimorphilus</taxon>
    </lineage>
</organism>
<keyword evidence="3" id="KW-1185">Reference proteome</keyword>